<evidence type="ECO:0000313" key="5">
    <source>
        <dbReference type="EMBL" id="MBE1875171.1"/>
    </source>
</evidence>
<gene>
    <name evidence="5" type="ORF">IHE71_05530</name>
</gene>
<feature type="domain" description="Lsr2 DNA-binding" evidence="4">
    <location>
        <begin position="72"/>
        <end position="107"/>
    </location>
</feature>
<feature type="domain" description="Lsr2 dimerization" evidence="3">
    <location>
        <begin position="1"/>
        <end position="57"/>
    </location>
</feature>
<keyword evidence="1" id="KW-0238">DNA-binding</keyword>
<dbReference type="Gene3D" id="4.10.320.10">
    <property type="entry name" value="E3-binding domain"/>
    <property type="match status" value="1"/>
</dbReference>
<accession>A0ABR9MVU3</accession>
<dbReference type="EMBL" id="JADAQT010000058">
    <property type="protein sequence ID" value="MBE1875171.1"/>
    <property type="molecule type" value="Genomic_DNA"/>
</dbReference>
<evidence type="ECO:0000256" key="1">
    <source>
        <dbReference type="ARBA" id="ARBA00023125"/>
    </source>
</evidence>
<evidence type="ECO:0000259" key="3">
    <source>
        <dbReference type="Pfam" id="PF11774"/>
    </source>
</evidence>
<reference evidence="5 6" key="1">
    <citation type="submission" date="2020-10" db="EMBL/GenBank/DDBJ databases">
        <title>Myceligenerans pegani sp. nov., an endophytic actinomycete isolated from Peganum harmala L. in Xinjiang, China.</title>
        <authorList>
            <person name="Xin L."/>
        </authorList>
    </citation>
    <scope>NUCLEOTIDE SEQUENCE [LARGE SCALE GENOMIC DNA]</scope>
    <source>
        <strain evidence="5 6">TRM65318</strain>
    </source>
</reference>
<dbReference type="Proteomes" id="UP000625527">
    <property type="component" value="Unassembled WGS sequence"/>
</dbReference>
<comment type="caution">
    <text evidence="5">The sequence shown here is derived from an EMBL/GenBank/DDBJ whole genome shotgun (WGS) entry which is preliminary data.</text>
</comment>
<organism evidence="5 6">
    <name type="scientific">Myceligenerans pegani</name>
    <dbReference type="NCBI Taxonomy" id="2776917"/>
    <lineage>
        <taxon>Bacteria</taxon>
        <taxon>Bacillati</taxon>
        <taxon>Actinomycetota</taxon>
        <taxon>Actinomycetes</taxon>
        <taxon>Micrococcales</taxon>
        <taxon>Promicromonosporaceae</taxon>
        <taxon>Myceligenerans</taxon>
    </lineage>
</organism>
<name>A0ABR9MVU3_9MICO</name>
<dbReference type="RefSeq" id="WP_192861736.1">
    <property type="nucleotide sequence ID" value="NZ_JADAQT010000058.1"/>
</dbReference>
<dbReference type="Pfam" id="PF23359">
    <property type="entry name" value="Lsr2_DNA-bd"/>
    <property type="match status" value="1"/>
</dbReference>
<evidence type="ECO:0000313" key="6">
    <source>
        <dbReference type="Proteomes" id="UP000625527"/>
    </source>
</evidence>
<evidence type="ECO:0000259" key="4">
    <source>
        <dbReference type="Pfam" id="PF23359"/>
    </source>
</evidence>
<proteinExistence type="predicted"/>
<dbReference type="InterPro" id="IPR024412">
    <property type="entry name" value="Lsr2_dim_dom"/>
</dbReference>
<dbReference type="Pfam" id="PF11774">
    <property type="entry name" value="Lsr2"/>
    <property type="match status" value="1"/>
</dbReference>
<protein>
    <submittedName>
        <fullName evidence="5">Lsr2 family protein</fullName>
    </submittedName>
</protein>
<dbReference type="Gene3D" id="3.30.60.230">
    <property type="entry name" value="Lsr2, dimerization domain"/>
    <property type="match status" value="1"/>
</dbReference>
<evidence type="ECO:0000256" key="2">
    <source>
        <dbReference type="SAM" id="MobiDB-lite"/>
    </source>
</evidence>
<feature type="region of interest" description="Disordered" evidence="2">
    <location>
        <begin position="54"/>
        <end position="77"/>
    </location>
</feature>
<keyword evidence="6" id="KW-1185">Reference proteome</keyword>
<sequence>MVQRVQLVLEDDIDGGVADETVSFGLDGTNYEIDLSKEHAAELREAFAPWVGAARKAKSTPAASRSSRRSRSSNNTAAIREWARAQGHTVSDRGRIAAEIVAAYEKANA</sequence>
<dbReference type="InterPro" id="IPR042261">
    <property type="entry name" value="Lsr2-like_dimerization"/>
</dbReference>
<dbReference type="InterPro" id="IPR036625">
    <property type="entry name" value="E3-bd_dom_sf"/>
</dbReference>
<dbReference type="InterPro" id="IPR055370">
    <property type="entry name" value="Lsr2_DNA-bd"/>
</dbReference>